<evidence type="ECO:0000313" key="4">
    <source>
        <dbReference type="EMBL" id="KIK57855.1"/>
    </source>
</evidence>
<protein>
    <recommendedName>
        <fullName evidence="3">C2H2-type domain-containing protein</fullName>
    </recommendedName>
</protein>
<dbReference type="Gene3D" id="3.30.160.60">
    <property type="entry name" value="Classic Zinc Finger"/>
    <property type="match status" value="1"/>
</dbReference>
<dbReference type="Proteomes" id="UP000053593">
    <property type="component" value="Unassembled WGS sequence"/>
</dbReference>
<keyword evidence="5" id="KW-1185">Reference proteome</keyword>
<accession>A0A0D0B3L5</accession>
<feature type="domain" description="C2H2-type" evidence="3">
    <location>
        <begin position="280"/>
        <end position="309"/>
    </location>
</feature>
<reference evidence="4 5" key="1">
    <citation type="submission" date="2014-04" db="EMBL/GenBank/DDBJ databases">
        <title>Evolutionary Origins and Diversification of the Mycorrhizal Mutualists.</title>
        <authorList>
            <consortium name="DOE Joint Genome Institute"/>
            <consortium name="Mycorrhizal Genomics Consortium"/>
            <person name="Kohler A."/>
            <person name="Kuo A."/>
            <person name="Nagy L.G."/>
            <person name="Floudas D."/>
            <person name="Copeland A."/>
            <person name="Barry K.W."/>
            <person name="Cichocki N."/>
            <person name="Veneault-Fourrey C."/>
            <person name="LaButti K."/>
            <person name="Lindquist E.A."/>
            <person name="Lipzen A."/>
            <person name="Lundell T."/>
            <person name="Morin E."/>
            <person name="Murat C."/>
            <person name="Riley R."/>
            <person name="Ohm R."/>
            <person name="Sun H."/>
            <person name="Tunlid A."/>
            <person name="Henrissat B."/>
            <person name="Grigoriev I.V."/>
            <person name="Hibbett D.S."/>
            <person name="Martin F."/>
        </authorList>
    </citation>
    <scope>NUCLEOTIDE SEQUENCE [LARGE SCALE GENOMIC DNA]</scope>
    <source>
        <strain evidence="4 5">FD-317 M1</strain>
    </source>
</reference>
<evidence type="ECO:0000259" key="3">
    <source>
        <dbReference type="PROSITE" id="PS50157"/>
    </source>
</evidence>
<dbReference type="EMBL" id="KN834788">
    <property type="protein sequence ID" value="KIK57855.1"/>
    <property type="molecule type" value="Genomic_DNA"/>
</dbReference>
<evidence type="ECO:0000313" key="5">
    <source>
        <dbReference type="Proteomes" id="UP000053593"/>
    </source>
</evidence>
<dbReference type="PROSITE" id="PS00028">
    <property type="entry name" value="ZINC_FINGER_C2H2_1"/>
    <property type="match status" value="1"/>
</dbReference>
<dbReference type="InterPro" id="IPR036236">
    <property type="entry name" value="Znf_C2H2_sf"/>
</dbReference>
<dbReference type="GO" id="GO:0008270">
    <property type="term" value="F:zinc ion binding"/>
    <property type="evidence" value="ECO:0007669"/>
    <property type="project" value="UniProtKB-KW"/>
</dbReference>
<keyword evidence="1" id="KW-0862">Zinc</keyword>
<dbReference type="HOGENOM" id="CLU_068090_0_0_1"/>
<keyword evidence="1" id="KW-0479">Metal-binding</keyword>
<gene>
    <name evidence="4" type="ORF">GYMLUDRAFT_86475</name>
</gene>
<keyword evidence="1" id="KW-0863">Zinc-finger</keyword>
<dbReference type="AlphaFoldDB" id="A0A0D0B3L5"/>
<evidence type="ECO:0000256" key="1">
    <source>
        <dbReference type="PROSITE-ProRule" id="PRU00042"/>
    </source>
</evidence>
<evidence type="ECO:0000256" key="2">
    <source>
        <dbReference type="SAM" id="MobiDB-lite"/>
    </source>
</evidence>
<feature type="region of interest" description="Disordered" evidence="2">
    <location>
        <begin position="208"/>
        <end position="236"/>
    </location>
</feature>
<name>A0A0D0B3L5_9AGAR</name>
<feature type="compositionally biased region" description="Polar residues" evidence="2">
    <location>
        <begin position="221"/>
        <end position="233"/>
    </location>
</feature>
<feature type="non-terminal residue" evidence="4">
    <location>
        <position position="320"/>
    </location>
</feature>
<sequence length="320" mass="35482">MDSFSYASPYDPSQPSAAANQSSLAAQFLPPPVYNQNFHYDFLIPTATDDHRLLSAAIIGHDSDVGDSGVQFYRSRYAPEYYGPEHFARMSWSSLTDHDSLLAGVGSTTTMHSTSVLEPDLNLEHFTSYSPSVPRQDPIDDAAVKPWSASWSLMETHNSFESRPGVARTQNGDLFRPSSLDLQDIFESSFADGIMNYDCQGQYSPTESSSLTSWSDTDFSQSPSSTVTPTIEHSQSRVHPQFHVLQGDSAKPAQKAYRRVGSLAIVGASRKRRKGQPTRFRCTEPDCDVEFTAKHTFKDHCRRHAGDKPFGCELCGVISF</sequence>
<feature type="compositionally biased region" description="Low complexity" evidence="2">
    <location>
        <begin position="208"/>
        <end position="220"/>
    </location>
</feature>
<dbReference type="SUPFAM" id="SSF57667">
    <property type="entry name" value="beta-beta-alpha zinc fingers"/>
    <property type="match status" value="1"/>
</dbReference>
<organism evidence="4 5">
    <name type="scientific">Collybiopsis luxurians FD-317 M1</name>
    <dbReference type="NCBI Taxonomy" id="944289"/>
    <lineage>
        <taxon>Eukaryota</taxon>
        <taxon>Fungi</taxon>
        <taxon>Dikarya</taxon>
        <taxon>Basidiomycota</taxon>
        <taxon>Agaricomycotina</taxon>
        <taxon>Agaricomycetes</taxon>
        <taxon>Agaricomycetidae</taxon>
        <taxon>Agaricales</taxon>
        <taxon>Marasmiineae</taxon>
        <taxon>Omphalotaceae</taxon>
        <taxon>Collybiopsis</taxon>
        <taxon>Collybiopsis luxurians</taxon>
    </lineage>
</organism>
<proteinExistence type="predicted"/>
<dbReference type="PROSITE" id="PS50157">
    <property type="entry name" value="ZINC_FINGER_C2H2_2"/>
    <property type="match status" value="1"/>
</dbReference>
<dbReference type="InterPro" id="IPR013087">
    <property type="entry name" value="Znf_C2H2_type"/>
</dbReference>
<dbReference type="OrthoDB" id="427030at2759"/>